<organism evidence="3">
    <name type="scientific">Echinostoma caproni</name>
    <dbReference type="NCBI Taxonomy" id="27848"/>
    <lineage>
        <taxon>Eukaryota</taxon>
        <taxon>Metazoa</taxon>
        <taxon>Spiralia</taxon>
        <taxon>Lophotrochozoa</taxon>
        <taxon>Platyhelminthes</taxon>
        <taxon>Trematoda</taxon>
        <taxon>Digenea</taxon>
        <taxon>Plagiorchiida</taxon>
        <taxon>Echinostomata</taxon>
        <taxon>Echinostomatoidea</taxon>
        <taxon>Echinostomatidae</taxon>
        <taxon>Echinostoma</taxon>
    </lineage>
</organism>
<evidence type="ECO:0000313" key="1">
    <source>
        <dbReference type="EMBL" id="VDP65430.1"/>
    </source>
</evidence>
<sequence>MPELVAKITPDTERHTRFTETQAGALICHDYDQQKYYRCYQSEVDLDIIRRFVSRNLCTSYPDVTVRYFAMNWPELCIFFTGGDGQAATTCWMLRAVKRNYLSACVNSIRFRQSHSVLFQCFTDTHIPIGLIIGHQTEPHIGRIPMFAVEDRVEKNLVCKFNISTICVKRQSSNRQKTIRFAVSKNARNRNSHGELPLLIFTRQF</sequence>
<evidence type="ECO:0000313" key="2">
    <source>
        <dbReference type="Proteomes" id="UP000272942"/>
    </source>
</evidence>
<dbReference type="EMBL" id="UZAN01039416">
    <property type="protein sequence ID" value="VDP65430.1"/>
    <property type="molecule type" value="Genomic_DNA"/>
</dbReference>
<reference evidence="3" key="1">
    <citation type="submission" date="2016-06" db="UniProtKB">
        <authorList>
            <consortium name="WormBaseParasite"/>
        </authorList>
    </citation>
    <scope>IDENTIFICATION</scope>
</reference>
<dbReference type="WBParaSite" id="ECPE_0000210701-mRNA-1">
    <property type="protein sequence ID" value="ECPE_0000210701-mRNA-1"/>
    <property type="gene ID" value="ECPE_0000210701"/>
</dbReference>
<evidence type="ECO:0000313" key="3">
    <source>
        <dbReference type="WBParaSite" id="ECPE_0000210701-mRNA-1"/>
    </source>
</evidence>
<proteinExistence type="predicted"/>
<dbReference type="OrthoDB" id="249099at2759"/>
<protein>
    <submittedName>
        <fullName evidence="3">LSDAT_euk domain-containing protein</fullName>
    </submittedName>
</protein>
<name>A0A183A572_9TREM</name>
<gene>
    <name evidence="1" type="ORF">ECPE_LOCUS2107</name>
</gene>
<dbReference type="AlphaFoldDB" id="A0A183A572"/>
<accession>A0A183A572</accession>
<reference evidence="1 2" key="2">
    <citation type="submission" date="2018-11" db="EMBL/GenBank/DDBJ databases">
        <authorList>
            <consortium name="Pathogen Informatics"/>
        </authorList>
    </citation>
    <scope>NUCLEOTIDE SEQUENCE [LARGE SCALE GENOMIC DNA]</scope>
    <source>
        <strain evidence="1 2">Egypt</strain>
    </source>
</reference>
<keyword evidence="2" id="KW-1185">Reference proteome</keyword>
<dbReference type="Proteomes" id="UP000272942">
    <property type="component" value="Unassembled WGS sequence"/>
</dbReference>